<dbReference type="PANTHER" id="PTHR10803:SF3">
    <property type="entry name" value="ATPASE GET3"/>
    <property type="match status" value="1"/>
</dbReference>
<evidence type="ECO:0000313" key="3">
    <source>
        <dbReference type="EMBL" id="BAS29132.1"/>
    </source>
</evidence>
<gene>
    <name evidence="3" type="ORF">LIP_3319</name>
</gene>
<dbReference type="CDD" id="cd02035">
    <property type="entry name" value="ArsA"/>
    <property type="match status" value="1"/>
</dbReference>
<dbReference type="SUPFAM" id="SSF52540">
    <property type="entry name" value="P-loop containing nucleoside triphosphate hydrolases"/>
    <property type="match status" value="1"/>
</dbReference>
<dbReference type="AlphaFoldDB" id="A0A0K2SQ46"/>
<dbReference type="Pfam" id="PF02374">
    <property type="entry name" value="ArsA_ATPase"/>
    <property type="match status" value="1"/>
</dbReference>
<evidence type="ECO:0000259" key="2">
    <source>
        <dbReference type="Pfam" id="PF02374"/>
    </source>
</evidence>
<dbReference type="InterPro" id="IPR027417">
    <property type="entry name" value="P-loop_NTPase"/>
</dbReference>
<dbReference type="KEGG" id="lpil:LIP_3319"/>
<dbReference type="NCBIfam" id="TIGR00345">
    <property type="entry name" value="GET3_arsA_TRC40"/>
    <property type="match status" value="1"/>
</dbReference>
<dbReference type="InterPro" id="IPR016300">
    <property type="entry name" value="ATPase_ArsA/GET3"/>
</dbReference>
<organism evidence="3 4">
    <name type="scientific">Limnochorda pilosa</name>
    <dbReference type="NCBI Taxonomy" id="1555112"/>
    <lineage>
        <taxon>Bacteria</taxon>
        <taxon>Bacillati</taxon>
        <taxon>Bacillota</taxon>
        <taxon>Limnochordia</taxon>
        <taxon>Limnochordales</taxon>
        <taxon>Limnochordaceae</taxon>
        <taxon>Limnochorda</taxon>
    </lineage>
</organism>
<dbReference type="PANTHER" id="PTHR10803">
    <property type="entry name" value="ARSENICAL PUMP-DRIVING ATPASE ARSENITE-TRANSLOCATING ATPASE"/>
    <property type="match status" value="1"/>
</dbReference>
<comment type="similarity">
    <text evidence="1">Belongs to the arsA ATPase family.</text>
</comment>
<dbReference type="STRING" id="1555112.LIP_3319"/>
<dbReference type="GO" id="GO:0005524">
    <property type="term" value="F:ATP binding"/>
    <property type="evidence" value="ECO:0007669"/>
    <property type="project" value="InterPro"/>
</dbReference>
<name>A0A0K2SQ46_LIMPI</name>
<evidence type="ECO:0000313" key="4">
    <source>
        <dbReference type="Proteomes" id="UP000065807"/>
    </source>
</evidence>
<reference evidence="4" key="2">
    <citation type="journal article" date="2016" name="Int. J. Syst. Evol. Microbiol.">
        <title>Complete genome sequence and cell structure of Limnochorda pilosa, a Gram-negative spore-former within the phylum Firmicutes.</title>
        <authorList>
            <person name="Watanabe M."/>
            <person name="Kojima H."/>
            <person name="Fukui M."/>
        </authorList>
    </citation>
    <scope>NUCLEOTIDE SEQUENCE [LARGE SCALE GENOMIC DNA]</scope>
    <source>
        <strain evidence="4">HC45</strain>
    </source>
</reference>
<reference evidence="4" key="1">
    <citation type="submission" date="2015-07" db="EMBL/GenBank/DDBJ databases">
        <title>Complete genome sequence and phylogenetic analysis of Limnochorda pilosa.</title>
        <authorList>
            <person name="Watanabe M."/>
            <person name="Kojima H."/>
            <person name="Fukui M."/>
        </authorList>
    </citation>
    <scope>NUCLEOTIDE SEQUENCE [LARGE SCALE GENOMIC DNA]</scope>
    <source>
        <strain evidence="4">HC45</strain>
    </source>
</reference>
<dbReference type="Proteomes" id="UP000065807">
    <property type="component" value="Chromosome"/>
</dbReference>
<dbReference type="Gene3D" id="3.40.50.300">
    <property type="entry name" value="P-loop containing nucleotide triphosphate hydrolases"/>
    <property type="match status" value="1"/>
</dbReference>
<dbReference type="InterPro" id="IPR025723">
    <property type="entry name" value="ArsA/GET3_ATPase-like"/>
</dbReference>
<feature type="domain" description="ArsA/GET3 Anion-transporting ATPase-like" evidence="2">
    <location>
        <begin position="2"/>
        <end position="267"/>
    </location>
</feature>
<evidence type="ECO:0000256" key="1">
    <source>
        <dbReference type="ARBA" id="ARBA00011040"/>
    </source>
</evidence>
<dbReference type="EMBL" id="AP014924">
    <property type="protein sequence ID" value="BAS29132.1"/>
    <property type="molecule type" value="Genomic_DNA"/>
</dbReference>
<dbReference type="GO" id="GO:0016887">
    <property type="term" value="F:ATP hydrolysis activity"/>
    <property type="evidence" value="ECO:0007669"/>
    <property type="project" value="InterPro"/>
</dbReference>
<keyword evidence="4" id="KW-1185">Reference proteome</keyword>
<protein>
    <submittedName>
        <fullName evidence="3">Anion transporter</fullName>
    </submittedName>
</protein>
<sequence>MTLLISMGKGGTGKTTVAASLAVRLASDGFRVLVASIDPAHNLGDVLERPLGSEPSAVPGAPGLWALEVDTDRALERYLERASREVTDAYRYLETLNLDRFLEGLRYAPGVEEQATLEAVGELLQQAEADRFDVLVLDTPPTGQTLRVLALPGISLRWAQELHRVRRAILDRRQAVSRILGHETAVVGGEQVTLPSEEEGDPISRILAAYVEQTRRLRQRFQDVDRTGVLLVRNPDRLSGLESQRALGTLGRFGVPLAQVVVNRTDPREPAGTSADALPLPDLYPHGRLPLLQPEPSGAEALRALSTLMLDPAGSQSRGGTER</sequence>
<proteinExistence type="inferred from homology"/>
<accession>A0A0K2SQ46</accession>